<protein>
    <recommendedName>
        <fullName evidence="4">Threonine synthase</fullName>
    </recommendedName>
</protein>
<evidence type="ECO:0000313" key="3">
    <source>
        <dbReference type="Proteomes" id="UP000321578"/>
    </source>
</evidence>
<dbReference type="PROSITE" id="PS51257">
    <property type="entry name" value="PROKAR_LIPOPROTEIN"/>
    <property type="match status" value="1"/>
</dbReference>
<organism evidence="2 3">
    <name type="scientific">Subsaximicrobium wynnwilliamsii</name>
    <dbReference type="NCBI Taxonomy" id="291179"/>
    <lineage>
        <taxon>Bacteria</taxon>
        <taxon>Pseudomonadati</taxon>
        <taxon>Bacteroidota</taxon>
        <taxon>Flavobacteriia</taxon>
        <taxon>Flavobacteriales</taxon>
        <taxon>Flavobacteriaceae</taxon>
        <taxon>Subsaximicrobium</taxon>
    </lineage>
</organism>
<dbReference type="Pfam" id="PF20113">
    <property type="entry name" value="DUF6503"/>
    <property type="match status" value="1"/>
</dbReference>
<evidence type="ECO:0000313" key="2">
    <source>
        <dbReference type="EMBL" id="TXD90533.1"/>
    </source>
</evidence>
<dbReference type="InterPro" id="IPR045444">
    <property type="entry name" value="DUF6503"/>
</dbReference>
<proteinExistence type="predicted"/>
<dbReference type="Proteomes" id="UP000321578">
    <property type="component" value="Unassembled WGS sequence"/>
</dbReference>
<comment type="caution">
    <text evidence="2">The sequence shown here is derived from an EMBL/GenBank/DDBJ whole genome shotgun (WGS) entry which is preliminary data.</text>
</comment>
<evidence type="ECO:0008006" key="4">
    <source>
        <dbReference type="Google" id="ProtNLM"/>
    </source>
</evidence>
<sequence>MKLKIILIVLSLVFAACKDANSERKPVGNEQPSEVKSTRPSLNYPENLSKVFEAHGGIGTWNAMNTLKFTMDKEGGDEITTTDLKNRKSLIQMPKHHIGFDGENVWLQKADTTSYKGNPKFYYNLMFYFYAMPFVLGDDGIIYENIAPLQFEGKSYPGIKISYKAGVGESPEDNYVMYYDSETYQMAWLGYTVTFFTNEKEEAYHFIKYRDWQTLNGLTLPKTLTWYNYENNLPTTKQRDLEFSDVLISEEKMDDSMFNLPEGAEVVQ</sequence>
<accession>A0A5C6ZNF6</accession>
<dbReference type="AlphaFoldDB" id="A0A5C6ZNF6"/>
<feature type="region of interest" description="Disordered" evidence="1">
    <location>
        <begin position="22"/>
        <end position="42"/>
    </location>
</feature>
<dbReference type="EMBL" id="VORO01000003">
    <property type="protein sequence ID" value="TXD90533.1"/>
    <property type="molecule type" value="Genomic_DNA"/>
</dbReference>
<feature type="compositionally biased region" description="Polar residues" evidence="1">
    <location>
        <begin position="30"/>
        <end position="42"/>
    </location>
</feature>
<evidence type="ECO:0000256" key="1">
    <source>
        <dbReference type="SAM" id="MobiDB-lite"/>
    </source>
</evidence>
<dbReference type="RefSeq" id="WP_147085279.1">
    <property type="nucleotide sequence ID" value="NZ_VORM01000002.1"/>
</dbReference>
<dbReference type="OrthoDB" id="282859at2"/>
<name>A0A5C6ZNF6_9FLAO</name>
<keyword evidence="3" id="KW-1185">Reference proteome</keyword>
<reference evidence="2 3" key="1">
    <citation type="submission" date="2019-08" db="EMBL/GenBank/DDBJ databases">
        <title>Genomes of Subsaximicrobium wynnwilliamsii strains.</title>
        <authorList>
            <person name="Bowman J.P."/>
        </authorList>
    </citation>
    <scope>NUCLEOTIDE SEQUENCE [LARGE SCALE GENOMIC DNA]</scope>
    <source>
        <strain evidence="2 3">2-80-2</strain>
    </source>
</reference>
<gene>
    <name evidence="2" type="ORF">ESY86_03975</name>
</gene>